<dbReference type="OrthoDB" id="191465at2"/>
<evidence type="ECO:0000259" key="14">
    <source>
        <dbReference type="Pfam" id="PF17042"/>
    </source>
</evidence>
<evidence type="ECO:0000256" key="12">
    <source>
        <dbReference type="ARBA" id="ARBA00041377"/>
    </source>
</evidence>
<evidence type="ECO:0000256" key="10">
    <source>
        <dbReference type="ARBA" id="ARBA00039095"/>
    </source>
</evidence>
<evidence type="ECO:0000259" key="13">
    <source>
        <dbReference type="Pfam" id="PF07005"/>
    </source>
</evidence>
<evidence type="ECO:0000256" key="5">
    <source>
        <dbReference type="ARBA" id="ARBA00022840"/>
    </source>
</evidence>
<feature type="domain" description="Four-carbon acid sugar kinase nucleotide binding" evidence="14">
    <location>
        <begin position="252"/>
        <end position="406"/>
    </location>
</feature>
<comment type="catalytic activity">
    <reaction evidence="7">
        <text>3-dehydro-L-erythronate + ATP = 3-dehydro-4-O-phospho-L-erythronate + ADP + H(+)</text>
        <dbReference type="Rhea" id="RHEA:52552"/>
        <dbReference type="ChEBI" id="CHEBI:15378"/>
        <dbReference type="ChEBI" id="CHEBI:30616"/>
        <dbReference type="ChEBI" id="CHEBI:136592"/>
        <dbReference type="ChEBI" id="CHEBI:136670"/>
        <dbReference type="ChEBI" id="CHEBI:456216"/>
        <dbReference type="EC" id="2.7.1.217"/>
    </reaction>
</comment>
<dbReference type="Gene3D" id="3.40.980.20">
    <property type="entry name" value="Four-carbon acid sugar kinase, nucleotide binding domain"/>
    <property type="match status" value="1"/>
</dbReference>
<dbReference type="InterPro" id="IPR010737">
    <property type="entry name" value="4-carb_acid_sugar_kinase_N"/>
</dbReference>
<reference evidence="15 16" key="1">
    <citation type="submission" date="2017-08" db="EMBL/GenBank/DDBJ databases">
        <authorList>
            <person name="de Groot N.N."/>
        </authorList>
    </citation>
    <scope>NUCLEOTIDE SEQUENCE [LARGE SCALE GENOMIC DNA]</scope>
    <source>
        <strain evidence="15 16">JC85</strain>
    </source>
</reference>
<dbReference type="GO" id="GO:0016301">
    <property type="term" value="F:kinase activity"/>
    <property type="evidence" value="ECO:0007669"/>
    <property type="project" value="UniProtKB-KW"/>
</dbReference>
<dbReference type="InterPro" id="IPR031475">
    <property type="entry name" value="NBD_C"/>
</dbReference>
<evidence type="ECO:0000256" key="8">
    <source>
        <dbReference type="ARBA" id="ARBA00036346"/>
    </source>
</evidence>
<proteinExistence type="inferred from homology"/>
<keyword evidence="2" id="KW-0808">Transferase</keyword>
<organism evidence="15 16">
    <name type="scientific">Rhizobium subbaraonis</name>
    <dbReference type="NCBI Taxonomy" id="908946"/>
    <lineage>
        <taxon>Bacteria</taxon>
        <taxon>Pseudomonadati</taxon>
        <taxon>Pseudomonadota</taxon>
        <taxon>Alphaproteobacteria</taxon>
        <taxon>Hyphomicrobiales</taxon>
        <taxon>Rhizobiaceae</taxon>
        <taxon>Rhizobium/Agrobacterium group</taxon>
        <taxon>Rhizobium</taxon>
    </lineage>
</organism>
<evidence type="ECO:0000256" key="1">
    <source>
        <dbReference type="ARBA" id="ARBA00005715"/>
    </source>
</evidence>
<evidence type="ECO:0000313" key="15">
    <source>
        <dbReference type="EMBL" id="SOC47388.1"/>
    </source>
</evidence>
<gene>
    <name evidence="15" type="ORF">SAMN05892877_12926</name>
</gene>
<evidence type="ECO:0000313" key="16">
    <source>
        <dbReference type="Proteomes" id="UP000219167"/>
    </source>
</evidence>
<protein>
    <recommendedName>
        <fullName evidence="11">3-oxo-tetronate kinase</fullName>
        <ecNumber evidence="10">2.7.1.217</ecNumber>
    </recommendedName>
    <alternativeName>
        <fullName evidence="12">3-dehydrotetronate 4-kinase</fullName>
    </alternativeName>
</protein>
<keyword evidence="16" id="KW-1185">Reference proteome</keyword>
<sequence>MLLGVIADDFTGASDIANTLAKGGMSTVQFSGIGQAVPNCEAGVVALKTRSIAACDAVSQSVAAARWLLNQGCEQIVFKYCSTFDSTPQGNIGPVAEALLDLLGTELAIVCPAFPGAGRRIFMGHLFVGDQLLSETGMRYHPLTPMTDPDIRRWLAHQTSGEVGAIALDTVRAGTDALRGAFRAARDAGRRLIVTDAIADEDLLTIGAAAADHKLITGGSGIAQGLPQNFRAKGRLGARPEIVPTVEGPGIVLCGSCSATSQQQVATFAASHPSYAVDTNALMRGDLPLHDVAAWISDQGRQTPIVYSTAAPDTIADTQTRFGRDAVAERIERFFADLARHLADTGTRRIVVGGGETSGAVVEALELSSMRVGREIDPGVPVLIGDRNGPLGLALKSGNFGAPDFFEKALHEVGQA</sequence>
<dbReference type="InterPro" id="IPR050007">
    <property type="entry name" value="OtnK"/>
</dbReference>
<keyword evidence="3" id="KW-0547">Nucleotide-binding</keyword>
<dbReference type="NCBIfam" id="NF043035">
    <property type="entry name" value="OxoTetrKin"/>
    <property type="match status" value="1"/>
</dbReference>
<dbReference type="InterPro" id="IPR042213">
    <property type="entry name" value="NBD_C_sf"/>
</dbReference>
<evidence type="ECO:0000256" key="9">
    <source>
        <dbReference type="ARBA" id="ARBA00037335"/>
    </source>
</evidence>
<dbReference type="InterPro" id="IPR037051">
    <property type="entry name" value="4-carb_acid_sugar_kinase_N_sf"/>
</dbReference>
<keyword evidence="4" id="KW-0418">Kinase</keyword>
<dbReference type="SUPFAM" id="SSF142764">
    <property type="entry name" value="YgbK-like"/>
    <property type="match status" value="1"/>
</dbReference>
<dbReference type="Proteomes" id="UP000219167">
    <property type="component" value="Unassembled WGS sequence"/>
</dbReference>
<dbReference type="Pfam" id="PF07005">
    <property type="entry name" value="SBD_N"/>
    <property type="match status" value="1"/>
</dbReference>
<evidence type="ECO:0000256" key="3">
    <source>
        <dbReference type="ARBA" id="ARBA00022741"/>
    </source>
</evidence>
<evidence type="ECO:0000256" key="4">
    <source>
        <dbReference type="ARBA" id="ARBA00022777"/>
    </source>
</evidence>
<comment type="similarity">
    <text evidence="1">Belongs to the four-carbon acid sugar kinase family.</text>
</comment>
<feature type="domain" description="Four-carbon acid sugar kinase N-terminal" evidence="13">
    <location>
        <begin position="3"/>
        <end position="226"/>
    </location>
</feature>
<accession>A0A285V1A1</accession>
<keyword evidence="6" id="KW-0119">Carbohydrate metabolism</keyword>
<dbReference type="RefSeq" id="WP_097142964.1">
    <property type="nucleotide sequence ID" value="NZ_OBQD01000029.1"/>
</dbReference>
<dbReference type="AlphaFoldDB" id="A0A285V1A1"/>
<keyword evidence="5" id="KW-0067">ATP-binding</keyword>
<evidence type="ECO:0000256" key="2">
    <source>
        <dbReference type="ARBA" id="ARBA00022679"/>
    </source>
</evidence>
<name>A0A285V1A1_9HYPH</name>
<dbReference type="Gene3D" id="3.40.50.10840">
    <property type="entry name" value="Putative sugar-binding, N-terminal domain"/>
    <property type="match status" value="1"/>
</dbReference>
<comment type="function">
    <text evidence="9">Catalyzes the ATP-dependent phosphorylation of 3-oxo-tetronate to 3-oxo-tetronate 4-phosphate.</text>
</comment>
<evidence type="ECO:0000256" key="6">
    <source>
        <dbReference type="ARBA" id="ARBA00023277"/>
    </source>
</evidence>
<dbReference type="GO" id="GO:0005524">
    <property type="term" value="F:ATP binding"/>
    <property type="evidence" value="ECO:0007669"/>
    <property type="project" value="UniProtKB-KW"/>
</dbReference>
<evidence type="ECO:0000256" key="11">
    <source>
        <dbReference type="ARBA" id="ARBA00039461"/>
    </source>
</evidence>
<dbReference type="EC" id="2.7.1.217" evidence="10"/>
<evidence type="ECO:0000256" key="7">
    <source>
        <dbReference type="ARBA" id="ARBA00035898"/>
    </source>
</evidence>
<dbReference type="EMBL" id="OBQD01000029">
    <property type="protein sequence ID" value="SOC47388.1"/>
    <property type="molecule type" value="Genomic_DNA"/>
</dbReference>
<comment type="catalytic activity">
    <reaction evidence="8">
        <text>3-dehydro-D-erythronate + ATP = 3-dehydro-4-O-phospho-D-erythronate + ADP + H(+)</text>
        <dbReference type="Rhea" id="RHEA:52556"/>
        <dbReference type="ChEBI" id="CHEBI:15378"/>
        <dbReference type="ChEBI" id="CHEBI:30616"/>
        <dbReference type="ChEBI" id="CHEBI:57958"/>
        <dbReference type="ChEBI" id="CHEBI:136593"/>
        <dbReference type="ChEBI" id="CHEBI:456216"/>
        <dbReference type="EC" id="2.7.1.217"/>
    </reaction>
</comment>
<dbReference type="Pfam" id="PF17042">
    <property type="entry name" value="NBD_C"/>
    <property type="match status" value="1"/>
</dbReference>